<protein>
    <submittedName>
        <fullName evidence="3">Tfp pilus assembly protein PilT, pilus retraction ATPase</fullName>
    </submittedName>
</protein>
<dbReference type="PANTHER" id="PTHR30486">
    <property type="entry name" value="TWITCHING MOTILITY PROTEIN PILT"/>
    <property type="match status" value="1"/>
</dbReference>
<reference evidence="4" key="1">
    <citation type="submission" date="2016-10" db="EMBL/GenBank/DDBJ databases">
        <authorList>
            <person name="Varghese N."/>
            <person name="Submissions S."/>
        </authorList>
    </citation>
    <scope>NUCLEOTIDE SEQUENCE [LARGE SCALE GENOMIC DNA]</scope>
    <source>
        <strain evidence="4">DSM 25157</strain>
    </source>
</reference>
<evidence type="ECO:0000259" key="2">
    <source>
        <dbReference type="Pfam" id="PF00437"/>
    </source>
</evidence>
<evidence type="ECO:0000313" key="4">
    <source>
        <dbReference type="Proteomes" id="UP000199002"/>
    </source>
</evidence>
<evidence type="ECO:0000256" key="1">
    <source>
        <dbReference type="ARBA" id="ARBA00006611"/>
    </source>
</evidence>
<dbReference type="AlphaFoldDB" id="A0A1H4DT88"/>
<dbReference type="SUPFAM" id="SSF52540">
    <property type="entry name" value="P-loop containing nucleoside triphosphate hydrolases"/>
    <property type="match status" value="1"/>
</dbReference>
<dbReference type="RefSeq" id="WP_159433793.1">
    <property type="nucleotide sequence ID" value="NZ_FNQJ01000028.1"/>
</dbReference>
<feature type="domain" description="Bacterial type II secretion system protein E" evidence="2">
    <location>
        <begin position="174"/>
        <end position="323"/>
    </location>
</feature>
<dbReference type="STRING" id="592050.SAMN05421875_1281"/>
<dbReference type="PANTHER" id="PTHR30486:SF12">
    <property type="entry name" value="TYPE IV PILUS ATPASE PILU"/>
    <property type="match status" value="1"/>
</dbReference>
<dbReference type="GeneID" id="34234996"/>
<sequence length="397" mass="43183">MNEQYATRGDTPVLSSSGMEVSEINYFAHEKHRLVGAINASLVFAGSFTDLLICEGEPVTIKSAQGVVGLSELKIPGTDMVVTQQDIQDFFCHFLGEQPVTTDAQDYWVQNVGPALKEHGSVSRSASTPTGEYLRVSLFQQKRGRNSMVIRVTRPPQELDSLGLPAPLLNCLKGNPRGLLVITGPTASGKTSTALSILDWLNKNTASHIVTVEDPIEFPMKREHSVFTQREVGTDVDTFASGLRDAMRHSPDAILASEVRDKESAEAAIFGGESGALMIVTTHGRSITGTLRKLLALTGDQAGAMRSVMAWSLMAVIRQDLAPHSNGRGYSMVCDVLMPGEQARQRIEEGEWMKLEKQLQGNVKSDDFFPMCEMVNDLARRRVIDPVVAGAILKGVG</sequence>
<accession>A0A1H4DT88</accession>
<name>A0A1H4DT88_9BURK</name>
<dbReference type="InterPro" id="IPR027417">
    <property type="entry name" value="P-loop_NTPase"/>
</dbReference>
<dbReference type="InterPro" id="IPR001482">
    <property type="entry name" value="T2SS/T4SS_dom"/>
</dbReference>
<comment type="similarity">
    <text evidence="1">Belongs to the GSP E family.</text>
</comment>
<dbReference type="Proteomes" id="UP000199002">
    <property type="component" value="Unassembled WGS sequence"/>
</dbReference>
<dbReference type="GO" id="GO:0016887">
    <property type="term" value="F:ATP hydrolysis activity"/>
    <property type="evidence" value="ECO:0007669"/>
    <property type="project" value="InterPro"/>
</dbReference>
<organism evidence="3 4">
    <name type="scientific">Acidovorax soli</name>
    <dbReference type="NCBI Taxonomy" id="592050"/>
    <lineage>
        <taxon>Bacteria</taxon>
        <taxon>Pseudomonadati</taxon>
        <taxon>Pseudomonadota</taxon>
        <taxon>Betaproteobacteria</taxon>
        <taxon>Burkholderiales</taxon>
        <taxon>Comamonadaceae</taxon>
        <taxon>Acidovorax</taxon>
    </lineage>
</organism>
<dbReference type="EMBL" id="FNQJ01000028">
    <property type="protein sequence ID" value="SEA75964.1"/>
    <property type="molecule type" value="Genomic_DNA"/>
</dbReference>
<dbReference type="Pfam" id="PF00437">
    <property type="entry name" value="T2SSE"/>
    <property type="match status" value="1"/>
</dbReference>
<keyword evidence="4" id="KW-1185">Reference proteome</keyword>
<gene>
    <name evidence="3" type="ORF">SAMN05421875_1281</name>
</gene>
<dbReference type="InterPro" id="IPR050921">
    <property type="entry name" value="T4SS_GSP_E_ATPase"/>
</dbReference>
<proteinExistence type="inferred from homology"/>
<evidence type="ECO:0000313" key="3">
    <source>
        <dbReference type="EMBL" id="SEA75964.1"/>
    </source>
</evidence>
<dbReference type="Gene3D" id="3.40.50.300">
    <property type="entry name" value="P-loop containing nucleotide triphosphate hydrolases"/>
    <property type="match status" value="1"/>
</dbReference>